<name>A0A165TLL4_9APHY</name>
<evidence type="ECO:0000256" key="6">
    <source>
        <dbReference type="ARBA" id="ARBA00022989"/>
    </source>
</evidence>
<sequence>MSSPVPVSFIFLLILLVMGIVWFVTPKGPNQTLIRTSLMLTLACCYLMWAVTYLAQVYPLESTCYTSVWRSR</sequence>
<dbReference type="STRING" id="1314783.A0A165TLL4"/>
<dbReference type="EMBL" id="KV429036">
    <property type="protein sequence ID" value="KZT73625.1"/>
    <property type="molecule type" value="Genomic_DNA"/>
</dbReference>
<feature type="transmembrane region" description="Helical" evidence="9">
    <location>
        <begin position="6"/>
        <end position="25"/>
    </location>
</feature>
<accession>A0A165TLL4</accession>
<comment type="similarity">
    <text evidence="2">Belongs to the V-ATPase e1/e2 subunit family.</text>
</comment>
<dbReference type="InterPro" id="IPR008389">
    <property type="entry name" value="ATPase_V0-cplx_e1/e2_su"/>
</dbReference>
<comment type="subcellular location">
    <subcellularLocation>
        <location evidence="1">Endomembrane system</location>
        <topology evidence="1">Multi-pass membrane protein</topology>
    </subcellularLocation>
</comment>
<dbReference type="Proteomes" id="UP000076727">
    <property type="component" value="Unassembled WGS sequence"/>
</dbReference>
<dbReference type="PANTHER" id="PTHR12263:SF0">
    <property type="entry name" value="V-TYPE PROTON ATPASE SUBUNIT"/>
    <property type="match status" value="1"/>
</dbReference>
<dbReference type="OrthoDB" id="1508846at2759"/>
<evidence type="ECO:0000256" key="9">
    <source>
        <dbReference type="SAM" id="Phobius"/>
    </source>
</evidence>
<evidence type="ECO:0000256" key="3">
    <source>
        <dbReference type="ARBA" id="ARBA00022448"/>
    </source>
</evidence>
<dbReference type="PANTHER" id="PTHR12263">
    <property type="entry name" value="VACUOLAR ATP SYNTHASE SUBUNIT H"/>
    <property type="match status" value="1"/>
</dbReference>
<protein>
    <recommendedName>
        <fullName evidence="12">ATPase, V0 complex, subunit E</fullName>
    </recommendedName>
</protein>
<evidence type="ECO:0008006" key="12">
    <source>
        <dbReference type="Google" id="ProtNLM"/>
    </source>
</evidence>
<organism evidence="10 11">
    <name type="scientific">Daedalea quercina L-15889</name>
    <dbReference type="NCBI Taxonomy" id="1314783"/>
    <lineage>
        <taxon>Eukaryota</taxon>
        <taxon>Fungi</taxon>
        <taxon>Dikarya</taxon>
        <taxon>Basidiomycota</taxon>
        <taxon>Agaricomycotina</taxon>
        <taxon>Agaricomycetes</taxon>
        <taxon>Polyporales</taxon>
        <taxon>Fomitopsis</taxon>
    </lineage>
</organism>
<proteinExistence type="inferred from homology"/>
<keyword evidence="5" id="KW-0375">Hydrogen ion transport</keyword>
<keyword evidence="4 9" id="KW-0812">Transmembrane</keyword>
<keyword evidence="3" id="KW-0813">Transport</keyword>
<dbReference type="GO" id="GO:0012505">
    <property type="term" value="C:endomembrane system"/>
    <property type="evidence" value="ECO:0007669"/>
    <property type="project" value="UniProtKB-SubCell"/>
</dbReference>
<evidence type="ECO:0000313" key="11">
    <source>
        <dbReference type="Proteomes" id="UP000076727"/>
    </source>
</evidence>
<evidence type="ECO:0000256" key="2">
    <source>
        <dbReference type="ARBA" id="ARBA00008328"/>
    </source>
</evidence>
<evidence type="ECO:0000256" key="7">
    <source>
        <dbReference type="ARBA" id="ARBA00023065"/>
    </source>
</evidence>
<dbReference type="GO" id="GO:0000220">
    <property type="term" value="C:vacuolar proton-transporting V-type ATPase, V0 domain"/>
    <property type="evidence" value="ECO:0007669"/>
    <property type="project" value="TreeGrafter"/>
</dbReference>
<evidence type="ECO:0000256" key="8">
    <source>
        <dbReference type="ARBA" id="ARBA00023136"/>
    </source>
</evidence>
<evidence type="ECO:0000256" key="4">
    <source>
        <dbReference type="ARBA" id="ARBA00022692"/>
    </source>
</evidence>
<keyword evidence="6 9" id="KW-1133">Transmembrane helix</keyword>
<evidence type="ECO:0000256" key="5">
    <source>
        <dbReference type="ARBA" id="ARBA00022781"/>
    </source>
</evidence>
<feature type="transmembrane region" description="Helical" evidence="9">
    <location>
        <begin position="37"/>
        <end position="58"/>
    </location>
</feature>
<dbReference type="AlphaFoldDB" id="A0A165TLL4"/>
<keyword evidence="8 9" id="KW-0472">Membrane</keyword>
<gene>
    <name evidence="10" type="ORF">DAEQUDRAFT_662131</name>
</gene>
<keyword evidence="11" id="KW-1185">Reference proteome</keyword>
<reference evidence="10 11" key="1">
    <citation type="journal article" date="2016" name="Mol. Biol. Evol.">
        <title>Comparative Genomics of Early-Diverging Mushroom-Forming Fungi Provides Insights into the Origins of Lignocellulose Decay Capabilities.</title>
        <authorList>
            <person name="Nagy L.G."/>
            <person name="Riley R."/>
            <person name="Tritt A."/>
            <person name="Adam C."/>
            <person name="Daum C."/>
            <person name="Floudas D."/>
            <person name="Sun H."/>
            <person name="Yadav J.S."/>
            <person name="Pangilinan J."/>
            <person name="Larsson K.H."/>
            <person name="Matsuura K."/>
            <person name="Barry K."/>
            <person name="Labutti K."/>
            <person name="Kuo R."/>
            <person name="Ohm R.A."/>
            <person name="Bhattacharya S.S."/>
            <person name="Shirouzu T."/>
            <person name="Yoshinaga Y."/>
            <person name="Martin F.M."/>
            <person name="Grigoriev I.V."/>
            <person name="Hibbett D.S."/>
        </authorList>
    </citation>
    <scope>NUCLEOTIDE SEQUENCE [LARGE SCALE GENOMIC DNA]</scope>
    <source>
        <strain evidence="10 11">L-15889</strain>
    </source>
</reference>
<dbReference type="GO" id="GO:0046961">
    <property type="term" value="F:proton-transporting ATPase activity, rotational mechanism"/>
    <property type="evidence" value="ECO:0007669"/>
    <property type="project" value="InterPro"/>
</dbReference>
<evidence type="ECO:0000256" key="1">
    <source>
        <dbReference type="ARBA" id="ARBA00004127"/>
    </source>
</evidence>
<evidence type="ECO:0000313" key="10">
    <source>
        <dbReference type="EMBL" id="KZT73625.1"/>
    </source>
</evidence>
<dbReference type="Pfam" id="PF05493">
    <property type="entry name" value="ATP_synt_H"/>
    <property type="match status" value="1"/>
</dbReference>
<dbReference type="GO" id="GO:0007035">
    <property type="term" value="P:vacuolar acidification"/>
    <property type="evidence" value="ECO:0007669"/>
    <property type="project" value="TreeGrafter"/>
</dbReference>
<keyword evidence="7" id="KW-0406">Ion transport</keyword>